<name>A0A521FTA8_9SPHI</name>
<proteinExistence type="predicted"/>
<feature type="domain" description="KilA-N DNA-binding" evidence="1">
    <location>
        <begin position="14"/>
        <end position="64"/>
    </location>
</feature>
<dbReference type="AlphaFoldDB" id="A0A521FTA8"/>
<sequence>METKIKISDELVMNQIYIIRGHKVMLDSDLAVLYGVETKQLKRQVKRNAERFPEDFMLELNTEEQ</sequence>
<protein>
    <submittedName>
        <fullName evidence="2">ORF6N domain-containing protein</fullName>
    </submittedName>
</protein>
<dbReference type="EMBL" id="FXTN01000022">
    <property type="protein sequence ID" value="SMO99382.1"/>
    <property type="molecule type" value="Genomic_DNA"/>
</dbReference>
<evidence type="ECO:0000259" key="1">
    <source>
        <dbReference type="Pfam" id="PF10543"/>
    </source>
</evidence>
<dbReference type="Proteomes" id="UP000320300">
    <property type="component" value="Unassembled WGS sequence"/>
</dbReference>
<organism evidence="2 3">
    <name type="scientific">Pedobacter westerhofensis</name>
    <dbReference type="NCBI Taxonomy" id="425512"/>
    <lineage>
        <taxon>Bacteria</taxon>
        <taxon>Pseudomonadati</taxon>
        <taxon>Bacteroidota</taxon>
        <taxon>Sphingobacteriia</taxon>
        <taxon>Sphingobacteriales</taxon>
        <taxon>Sphingobacteriaceae</taxon>
        <taxon>Pedobacter</taxon>
    </lineage>
</organism>
<evidence type="ECO:0000313" key="3">
    <source>
        <dbReference type="Proteomes" id="UP000320300"/>
    </source>
</evidence>
<evidence type="ECO:0000313" key="2">
    <source>
        <dbReference type="EMBL" id="SMO99382.1"/>
    </source>
</evidence>
<accession>A0A521FTA8</accession>
<reference evidence="2 3" key="1">
    <citation type="submission" date="2017-05" db="EMBL/GenBank/DDBJ databases">
        <authorList>
            <person name="Varghese N."/>
            <person name="Submissions S."/>
        </authorList>
    </citation>
    <scope>NUCLEOTIDE SEQUENCE [LARGE SCALE GENOMIC DNA]</scope>
    <source>
        <strain evidence="2 3">DSM 19036</strain>
    </source>
</reference>
<dbReference type="InterPro" id="IPR018873">
    <property type="entry name" value="KilA-N_DNA-bd_domain"/>
</dbReference>
<dbReference type="Pfam" id="PF10543">
    <property type="entry name" value="ORF6N"/>
    <property type="match status" value="1"/>
</dbReference>
<keyword evidence="3" id="KW-1185">Reference proteome</keyword>
<gene>
    <name evidence="2" type="ORF">SAMN06265348_12226</name>
</gene>